<name>A0A1Y5SE83_9RHOB</name>
<gene>
    <name evidence="1" type="ORF">AQS8620_01255</name>
</gene>
<dbReference type="AlphaFoldDB" id="A0A1Y5SE83"/>
<protein>
    <submittedName>
        <fullName evidence="1">Uncharacterized protein</fullName>
    </submittedName>
</protein>
<dbReference type="OrthoDB" id="9876284at2"/>
<reference evidence="1 2" key="1">
    <citation type="submission" date="2017-03" db="EMBL/GenBank/DDBJ databases">
        <authorList>
            <person name="Afonso C.L."/>
            <person name="Miller P.J."/>
            <person name="Scott M.A."/>
            <person name="Spackman E."/>
            <person name="Goraichik I."/>
            <person name="Dimitrov K.M."/>
            <person name="Suarez D.L."/>
            <person name="Swayne D.E."/>
        </authorList>
    </citation>
    <scope>NUCLEOTIDE SEQUENCE [LARGE SCALE GENOMIC DNA]</scope>
    <source>
        <strain evidence="1 2">CECT 8620</strain>
    </source>
</reference>
<organism evidence="1 2">
    <name type="scientific">Aquimixticola soesokkakensis</name>
    <dbReference type="NCBI Taxonomy" id="1519096"/>
    <lineage>
        <taxon>Bacteria</taxon>
        <taxon>Pseudomonadati</taxon>
        <taxon>Pseudomonadota</taxon>
        <taxon>Alphaproteobacteria</taxon>
        <taxon>Rhodobacterales</taxon>
        <taxon>Paracoccaceae</taxon>
        <taxon>Aquimixticola</taxon>
    </lineage>
</organism>
<evidence type="ECO:0000313" key="1">
    <source>
        <dbReference type="EMBL" id="SLN35662.1"/>
    </source>
</evidence>
<keyword evidence="2" id="KW-1185">Reference proteome</keyword>
<dbReference type="RefSeq" id="WP_085835986.1">
    <property type="nucleotide sequence ID" value="NZ_FWFS01000004.1"/>
</dbReference>
<accession>A0A1Y5SE83</accession>
<sequence>MHLQHTPGQMEADRLMVEFISSPNFPKALERIKRAADENDDEFLADILLRSYLGSTPFGE</sequence>
<evidence type="ECO:0000313" key="2">
    <source>
        <dbReference type="Proteomes" id="UP000193862"/>
    </source>
</evidence>
<dbReference type="EMBL" id="FWFS01000004">
    <property type="protein sequence ID" value="SLN35662.1"/>
    <property type="molecule type" value="Genomic_DNA"/>
</dbReference>
<dbReference type="Proteomes" id="UP000193862">
    <property type="component" value="Unassembled WGS sequence"/>
</dbReference>
<proteinExistence type="predicted"/>